<dbReference type="InterPro" id="IPR016181">
    <property type="entry name" value="Acyl_CoA_acyltransferase"/>
</dbReference>
<dbReference type="KEGG" id="adv:DJ533_05780"/>
<dbReference type="STRING" id="1871111.GCA_001704615_00426"/>
<evidence type="ECO:0000313" key="4">
    <source>
        <dbReference type="EMBL" id="AWL28127.1"/>
    </source>
</evidence>
<keyword evidence="5" id="KW-1185">Reference proteome</keyword>
<evidence type="ECO:0000259" key="3">
    <source>
        <dbReference type="PROSITE" id="PS51186"/>
    </source>
</evidence>
<dbReference type="AlphaFoldDB" id="A0A2S2FAX4"/>
<dbReference type="Pfam" id="PF00583">
    <property type="entry name" value="Acetyltransf_1"/>
    <property type="match status" value="1"/>
</dbReference>
<dbReference type="InterPro" id="IPR000182">
    <property type="entry name" value="GNAT_dom"/>
</dbReference>
<dbReference type="SUPFAM" id="SSF55729">
    <property type="entry name" value="Acyl-CoA N-acyltransferases (Nat)"/>
    <property type="match status" value="1"/>
</dbReference>
<dbReference type="RefSeq" id="WP_065994343.1">
    <property type="nucleotide sequence ID" value="NZ_CP029397.2"/>
</dbReference>
<evidence type="ECO:0000256" key="2">
    <source>
        <dbReference type="ARBA" id="ARBA00023315"/>
    </source>
</evidence>
<reference evidence="4" key="1">
    <citation type="submission" date="2019-08" db="EMBL/GenBank/DDBJ databases">
        <title>The complete genome of Acinetobacter defluvii strain WCHAD010030.</title>
        <authorList>
            <person name="Hu Y."/>
            <person name="Qin J."/>
            <person name="Feng Y."/>
            <person name="Zong Z."/>
        </authorList>
    </citation>
    <scope>NUCLEOTIDE SEQUENCE</scope>
    <source>
        <strain evidence="4">WCHA30</strain>
    </source>
</reference>
<keyword evidence="1" id="KW-0808">Transferase</keyword>
<feature type="domain" description="N-acetyltransferase" evidence="3">
    <location>
        <begin position="3"/>
        <end position="152"/>
    </location>
</feature>
<sequence length="181" mass="20981">MIYSIRPALVSDISLLIQIEQSANQAFAQIPKLKWLAKSSVMSSDEHLQLIQKHYAFVAVNVHDQALGFLYAEQQGNDLYIIELDVAAEYQQQGIGRQLMTYMIDFAKQQGFQAVTLATFTDVAWNRPFYEKLGFKRFNPQNLKPYLKQKIDHEVTQGFERESRCAMQFTLPSHKNIFENR</sequence>
<dbReference type="GO" id="GO:0016747">
    <property type="term" value="F:acyltransferase activity, transferring groups other than amino-acyl groups"/>
    <property type="evidence" value="ECO:0007669"/>
    <property type="project" value="InterPro"/>
</dbReference>
<dbReference type="EMBL" id="CP029397">
    <property type="protein sequence ID" value="AWL28127.1"/>
    <property type="molecule type" value="Genomic_DNA"/>
</dbReference>
<keyword evidence="2" id="KW-0012">Acyltransferase</keyword>
<dbReference type="OrthoDB" id="572496at2"/>
<evidence type="ECO:0000313" key="5">
    <source>
        <dbReference type="Proteomes" id="UP000245977"/>
    </source>
</evidence>
<dbReference type="PANTHER" id="PTHR43800">
    <property type="entry name" value="PEPTIDYL-LYSINE N-ACETYLTRANSFERASE YJAB"/>
    <property type="match status" value="1"/>
</dbReference>
<gene>
    <name evidence="4" type="ORF">DJ533_05780</name>
</gene>
<dbReference type="PROSITE" id="PS51186">
    <property type="entry name" value="GNAT"/>
    <property type="match status" value="1"/>
</dbReference>
<dbReference type="PANTHER" id="PTHR43800:SF1">
    <property type="entry name" value="PEPTIDYL-LYSINE N-ACETYLTRANSFERASE YJAB"/>
    <property type="match status" value="1"/>
</dbReference>
<organism evidence="4 5">
    <name type="scientific">Acinetobacter defluvii</name>
    <dbReference type="NCBI Taxonomy" id="1871111"/>
    <lineage>
        <taxon>Bacteria</taxon>
        <taxon>Pseudomonadati</taxon>
        <taxon>Pseudomonadota</taxon>
        <taxon>Gammaproteobacteria</taxon>
        <taxon>Moraxellales</taxon>
        <taxon>Moraxellaceae</taxon>
        <taxon>Acinetobacter</taxon>
    </lineage>
</organism>
<dbReference type="CDD" id="cd04301">
    <property type="entry name" value="NAT_SF"/>
    <property type="match status" value="1"/>
</dbReference>
<evidence type="ECO:0000256" key="1">
    <source>
        <dbReference type="ARBA" id="ARBA00022679"/>
    </source>
</evidence>
<name>A0A2S2FAX4_9GAMM</name>
<proteinExistence type="predicted"/>
<dbReference type="Proteomes" id="UP000245977">
    <property type="component" value="Chromosome"/>
</dbReference>
<accession>A0A2S2FAX4</accession>
<dbReference type="Gene3D" id="3.40.630.30">
    <property type="match status" value="1"/>
</dbReference>
<protein>
    <submittedName>
        <fullName evidence="4">GNAT family N-acetyltransferase</fullName>
    </submittedName>
</protein>